<keyword evidence="3" id="KW-1185">Reference proteome</keyword>
<gene>
    <name evidence="2" type="ORF">DPX16_1244</name>
</gene>
<accession>A0A3N0YUJ4</accession>
<sequence>MDGPAVNWKFMDLLQLEHAEQFGGIQLQVSLLKRFIKRDALPSSPYKLVRLDVTDQKLWLGTKDVDIGMGAAAVIKALYKCPLKYATVHNMMCLDPRKIYSSPDECLQKLKRLIEKFVLDKQLTGGISSGDVISQQFEKALSNEAKSLEFANFQPSVSRVDTFLSQNLSSYTDLWNFCKKLLLLSHGQAEVERGFSINKEVETCNMSEETVVIQRLICDQVKVCGGVTQVPLTKELISYCASARSRYRAHLEEEKKKRETEENSKKRKYVEEDLKELKQKKKSIREICISLENDADRMAEQAESSGGSKMATLITESNSLRRRAKDKQKELIELDAEIENKIVELTKMP</sequence>
<reference evidence="2 3" key="1">
    <citation type="submission" date="2018-10" db="EMBL/GenBank/DDBJ databases">
        <title>Genome assembly for a Yunnan-Guizhou Plateau 3E fish, Anabarilius grahami (Regan), and its evolutionary and genetic applications.</title>
        <authorList>
            <person name="Jiang W."/>
        </authorList>
    </citation>
    <scope>NUCLEOTIDE SEQUENCE [LARGE SCALE GENOMIC DNA]</scope>
    <source>
        <strain evidence="2">AG-KIZ</strain>
        <tissue evidence="2">Muscle</tissue>
    </source>
</reference>
<organism evidence="2 3">
    <name type="scientific">Anabarilius grahami</name>
    <name type="common">Kanglang fish</name>
    <name type="synonym">Barilius grahami</name>
    <dbReference type="NCBI Taxonomy" id="495550"/>
    <lineage>
        <taxon>Eukaryota</taxon>
        <taxon>Metazoa</taxon>
        <taxon>Chordata</taxon>
        <taxon>Craniata</taxon>
        <taxon>Vertebrata</taxon>
        <taxon>Euteleostomi</taxon>
        <taxon>Actinopterygii</taxon>
        <taxon>Neopterygii</taxon>
        <taxon>Teleostei</taxon>
        <taxon>Ostariophysi</taxon>
        <taxon>Cypriniformes</taxon>
        <taxon>Xenocyprididae</taxon>
        <taxon>Xenocypridinae</taxon>
        <taxon>Xenocypridinae incertae sedis</taxon>
        <taxon>Anabarilius</taxon>
    </lineage>
</organism>
<dbReference type="OrthoDB" id="10056585at2759"/>
<name>A0A3N0YUJ4_ANAGA</name>
<dbReference type="AlphaFoldDB" id="A0A3N0YUJ4"/>
<proteinExistence type="predicted"/>
<dbReference type="EMBL" id="RJVU01024950">
    <property type="protein sequence ID" value="ROL49877.1"/>
    <property type="molecule type" value="Genomic_DNA"/>
</dbReference>
<evidence type="ECO:0000313" key="3">
    <source>
        <dbReference type="Proteomes" id="UP000281406"/>
    </source>
</evidence>
<protein>
    <submittedName>
        <fullName evidence="2">Uncharacterized protein</fullName>
    </submittedName>
</protein>
<feature type="coiled-coil region" evidence="1">
    <location>
        <begin position="244"/>
        <end position="344"/>
    </location>
</feature>
<keyword evidence="1" id="KW-0175">Coiled coil</keyword>
<evidence type="ECO:0000256" key="1">
    <source>
        <dbReference type="SAM" id="Coils"/>
    </source>
</evidence>
<comment type="caution">
    <text evidence="2">The sequence shown here is derived from an EMBL/GenBank/DDBJ whole genome shotgun (WGS) entry which is preliminary data.</text>
</comment>
<dbReference type="Proteomes" id="UP000281406">
    <property type="component" value="Unassembled WGS sequence"/>
</dbReference>
<evidence type="ECO:0000313" key="2">
    <source>
        <dbReference type="EMBL" id="ROL49877.1"/>
    </source>
</evidence>